<dbReference type="Pfam" id="PF02597">
    <property type="entry name" value="ThiS"/>
    <property type="match status" value="1"/>
</dbReference>
<dbReference type="AlphaFoldDB" id="A0A058ZK53"/>
<protein>
    <submittedName>
        <fullName evidence="1">Thiamine biosynthesis protein ThiS</fullName>
    </submittedName>
</protein>
<name>A0A058ZK53_9RHOB</name>
<dbReference type="Proteomes" id="UP000024836">
    <property type="component" value="Unassembled WGS sequence"/>
</dbReference>
<sequence>MKITVNGTDTDVAANTLAQALHELGYGDQRVATAVNENFVPATARDAQELAEGDRLEIVTPRQGG</sequence>
<dbReference type="CDD" id="cd00565">
    <property type="entry name" value="Ubl_ThiS"/>
    <property type="match status" value="1"/>
</dbReference>
<dbReference type="InterPro" id="IPR003749">
    <property type="entry name" value="ThiS/MoaD-like"/>
</dbReference>
<dbReference type="InterPro" id="IPR012675">
    <property type="entry name" value="Beta-grasp_dom_sf"/>
</dbReference>
<dbReference type="InterPro" id="IPR016155">
    <property type="entry name" value="Mopterin_synth/thiamin_S_b"/>
</dbReference>
<dbReference type="InterPro" id="IPR010035">
    <property type="entry name" value="Thi_S"/>
</dbReference>
<reference evidence="1 2" key="1">
    <citation type="submission" date="2013-04" db="EMBL/GenBank/DDBJ databases">
        <title>Shimia sp. 22II-S11-Z10 Genome Sequencing.</title>
        <authorList>
            <person name="Lai Q."/>
            <person name="Li G."/>
            <person name="Shao Z."/>
        </authorList>
    </citation>
    <scope>NUCLEOTIDE SEQUENCE [LARGE SCALE GENOMIC DNA]</scope>
    <source>
        <strain evidence="2">22II-S11-Z10</strain>
    </source>
</reference>
<organism evidence="1 2">
    <name type="scientific">Actibacterium atlanticum</name>
    <dbReference type="NCBI Taxonomy" id="1461693"/>
    <lineage>
        <taxon>Bacteria</taxon>
        <taxon>Pseudomonadati</taxon>
        <taxon>Pseudomonadota</taxon>
        <taxon>Alphaproteobacteria</taxon>
        <taxon>Rhodobacterales</taxon>
        <taxon>Roseobacteraceae</taxon>
        <taxon>Actibacterium</taxon>
    </lineage>
</organism>
<dbReference type="OrthoDB" id="197113at2"/>
<proteinExistence type="predicted"/>
<dbReference type="eggNOG" id="COG2104">
    <property type="taxonomic scope" value="Bacteria"/>
</dbReference>
<keyword evidence="2" id="KW-1185">Reference proteome</keyword>
<dbReference type="EMBL" id="AQQY01000005">
    <property type="protein sequence ID" value="KCV81999.1"/>
    <property type="molecule type" value="Genomic_DNA"/>
</dbReference>
<evidence type="ECO:0000313" key="1">
    <source>
        <dbReference type="EMBL" id="KCV81999.1"/>
    </source>
</evidence>
<dbReference type="STRING" id="1461693.ATO10_09138"/>
<dbReference type="Gene3D" id="3.10.20.30">
    <property type="match status" value="1"/>
</dbReference>
<dbReference type="RefSeq" id="WP_035250781.1">
    <property type="nucleotide sequence ID" value="NZ_AQQY01000005.1"/>
</dbReference>
<evidence type="ECO:0000313" key="2">
    <source>
        <dbReference type="Proteomes" id="UP000024836"/>
    </source>
</evidence>
<dbReference type="PANTHER" id="PTHR34472:SF1">
    <property type="entry name" value="SULFUR CARRIER PROTEIN THIS"/>
    <property type="match status" value="1"/>
</dbReference>
<comment type="caution">
    <text evidence="1">The sequence shown here is derived from an EMBL/GenBank/DDBJ whole genome shotgun (WGS) entry which is preliminary data.</text>
</comment>
<accession>A0A058ZK53</accession>
<dbReference type="NCBIfam" id="TIGR01683">
    <property type="entry name" value="thiS"/>
    <property type="match status" value="1"/>
</dbReference>
<dbReference type="SUPFAM" id="SSF54285">
    <property type="entry name" value="MoaD/ThiS"/>
    <property type="match status" value="1"/>
</dbReference>
<gene>
    <name evidence="1" type="ORF">ATO10_09138</name>
</gene>
<dbReference type="PANTHER" id="PTHR34472">
    <property type="entry name" value="SULFUR CARRIER PROTEIN THIS"/>
    <property type="match status" value="1"/>
</dbReference>